<evidence type="ECO:0000313" key="2">
    <source>
        <dbReference type="EMBL" id="KAK7959038.1"/>
    </source>
</evidence>
<protein>
    <recommendedName>
        <fullName evidence="4">Endonuclease/exonuclease/phosphatase domain-containing protein</fullName>
    </recommendedName>
</protein>
<dbReference type="GeneID" id="92073176"/>
<reference evidence="2 3" key="1">
    <citation type="submission" date="2023-01" db="EMBL/GenBank/DDBJ databases">
        <title>Analysis of 21 Apiospora genomes using comparative genomics revels a genus with tremendous synthesis potential of carbohydrate active enzymes and secondary metabolites.</title>
        <authorList>
            <person name="Sorensen T."/>
        </authorList>
    </citation>
    <scope>NUCLEOTIDE SEQUENCE [LARGE SCALE GENOMIC DNA]</scope>
    <source>
        <strain evidence="2 3">CBS 24483</strain>
    </source>
</reference>
<evidence type="ECO:0000313" key="3">
    <source>
        <dbReference type="Proteomes" id="UP001391051"/>
    </source>
</evidence>
<dbReference type="RefSeq" id="XP_066702741.1">
    <property type="nucleotide sequence ID" value="XM_066840114.1"/>
</dbReference>
<evidence type="ECO:0008006" key="4">
    <source>
        <dbReference type="Google" id="ProtNLM"/>
    </source>
</evidence>
<feature type="region of interest" description="Disordered" evidence="1">
    <location>
        <begin position="1"/>
        <end position="22"/>
    </location>
</feature>
<feature type="compositionally biased region" description="Basic and acidic residues" evidence="1">
    <location>
        <begin position="1"/>
        <end position="12"/>
    </location>
</feature>
<dbReference type="EMBL" id="JAQQWE010000003">
    <property type="protein sequence ID" value="KAK7959038.1"/>
    <property type="molecule type" value="Genomic_DNA"/>
</dbReference>
<gene>
    <name evidence="2" type="ORF">PG986_003892</name>
</gene>
<keyword evidence="3" id="KW-1185">Reference proteome</keyword>
<comment type="caution">
    <text evidence="2">The sequence shown here is derived from an EMBL/GenBank/DDBJ whole genome shotgun (WGS) entry which is preliminary data.</text>
</comment>
<organism evidence="2 3">
    <name type="scientific">Apiospora aurea</name>
    <dbReference type="NCBI Taxonomy" id="335848"/>
    <lineage>
        <taxon>Eukaryota</taxon>
        <taxon>Fungi</taxon>
        <taxon>Dikarya</taxon>
        <taxon>Ascomycota</taxon>
        <taxon>Pezizomycotina</taxon>
        <taxon>Sordariomycetes</taxon>
        <taxon>Xylariomycetidae</taxon>
        <taxon>Amphisphaeriales</taxon>
        <taxon>Apiosporaceae</taxon>
        <taxon>Apiospora</taxon>
    </lineage>
</organism>
<sequence length="163" mass="18445">MVANETIRKGMNRETSTSALSDLRDDGSLDKLRNAILLATQPPTSRAWDTQFVVSHNEPSFLLASLKHAGAARLCEVKSNLTGVEQNQLTMKHKRGTCVKAGYKFYICEFEICVIVAPADLRFELWFGGTKFSSDHEPITVTWDEAGTRAKGQRWMIPDWRRR</sequence>
<dbReference type="Proteomes" id="UP001391051">
    <property type="component" value="Unassembled WGS sequence"/>
</dbReference>
<proteinExistence type="predicted"/>
<name>A0ABR1QL27_9PEZI</name>
<accession>A0ABR1QL27</accession>
<evidence type="ECO:0000256" key="1">
    <source>
        <dbReference type="SAM" id="MobiDB-lite"/>
    </source>
</evidence>